<organism evidence="1 2">
    <name type="scientific">Fibrisoma montanum</name>
    <dbReference type="NCBI Taxonomy" id="2305895"/>
    <lineage>
        <taxon>Bacteria</taxon>
        <taxon>Pseudomonadati</taxon>
        <taxon>Bacteroidota</taxon>
        <taxon>Cytophagia</taxon>
        <taxon>Cytophagales</taxon>
        <taxon>Spirosomataceae</taxon>
        <taxon>Fibrisoma</taxon>
    </lineage>
</organism>
<evidence type="ECO:0000313" key="2">
    <source>
        <dbReference type="Proteomes" id="UP000283523"/>
    </source>
</evidence>
<accession>A0A418MH66</accession>
<protein>
    <submittedName>
        <fullName evidence="1">DUF3891 family protein</fullName>
    </submittedName>
</protein>
<dbReference type="OrthoDB" id="872894at2"/>
<dbReference type="AlphaFoldDB" id="A0A418MH66"/>
<gene>
    <name evidence="1" type="ORF">DYU11_00145</name>
</gene>
<evidence type="ECO:0000313" key="1">
    <source>
        <dbReference type="EMBL" id="RIV26770.1"/>
    </source>
</evidence>
<dbReference type="InterPro" id="IPR024992">
    <property type="entry name" value="DUF3891"/>
</dbReference>
<dbReference type="EMBL" id="QXED01000001">
    <property type="protein sequence ID" value="RIV26770.1"/>
    <property type="molecule type" value="Genomic_DNA"/>
</dbReference>
<proteinExistence type="predicted"/>
<dbReference type="RefSeq" id="WP_119665628.1">
    <property type="nucleotide sequence ID" value="NZ_QXED01000001.1"/>
</dbReference>
<dbReference type="Pfam" id="PF13030">
    <property type="entry name" value="DUF3891"/>
    <property type="match status" value="1"/>
</dbReference>
<name>A0A418MH66_9BACT</name>
<sequence>MIVTQTDTGWRIIHQQAHGLLAFQIALQWQIDKRPSHWVETLVALTEHDDGQDAWEGRNHLTSAGAPMDFQVLEYSVDQVQKMIQIGLEKSRWNALMLSMHTSFLYESMRGENKELDAFLDQQRKDNQPKWRKQCNATKAEAEYAYAFVQWCDALSLILCQDQVPPEQRRLEISLGPEGVPYFILQRKDGMLQIDPWPFETDTFEVHVESFKLTQLVFSSDNELYNALHDAPIDVLTWRLSK</sequence>
<comment type="caution">
    <text evidence="1">The sequence shown here is derived from an EMBL/GenBank/DDBJ whole genome shotgun (WGS) entry which is preliminary data.</text>
</comment>
<reference evidence="1 2" key="1">
    <citation type="submission" date="2018-08" db="EMBL/GenBank/DDBJ databases">
        <title>Fibrisoma montanum sp. nov., isolated from Danxia mountain soil.</title>
        <authorList>
            <person name="Huang Y."/>
        </authorList>
    </citation>
    <scope>NUCLEOTIDE SEQUENCE [LARGE SCALE GENOMIC DNA]</scope>
    <source>
        <strain evidence="1 2">HYT19</strain>
    </source>
</reference>
<dbReference type="Proteomes" id="UP000283523">
    <property type="component" value="Unassembled WGS sequence"/>
</dbReference>
<keyword evidence="2" id="KW-1185">Reference proteome</keyword>